<accession>A0ABN7WJX3</accession>
<evidence type="ECO:0000313" key="2">
    <source>
        <dbReference type="Proteomes" id="UP000789901"/>
    </source>
</evidence>
<reference evidence="1 2" key="1">
    <citation type="submission" date="2021-06" db="EMBL/GenBank/DDBJ databases">
        <authorList>
            <person name="Kallberg Y."/>
            <person name="Tangrot J."/>
            <person name="Rosling A."/>
        </authorList>
    </citation>
    <scope>NUCLEOTIDE SEQUENCE [LARGE SCALE GENOMIC DNA]</scope>
    <source>
        <strain evidence="1 2">120-4 pot B 10/14</strain>
    </source>
</reference>
<comment type="caution">
    <text evidence="1">The sequence shown here is derived from an EMBL/GenBank/DDBJ whole genome shotgun (WGS) entry which is preliminary data.</text>
</comment>
<dbReference type="Proteomes" id="UP000789901">
    <property type="component" value="Unassembled WGS sequence"/>
</dbReference>
<dbReference type="EMBL" id="CAJVQB010048011">
    <property type="protein sequence ID" value="CAG8833755.1"/>
    <property type="molecule type" value="Genomic_DNA"/>
</dbReference>
<evidence type="ECO:0000313" key="1">
    <source>
        <dbReference type="EMBL" id="CAG8833755.1"/>
    </source>
</evidence>
<sequence length="89" mass="10632">PDKMNNATWAHVNRCYKNGIVDDIKKMFKNETTQIKNEVLSKKSKNMRVAFIESKEIRSETKKQAFNQYQRFDESYTNKINNIECCNQY</sequence>
<gene>
    <name evidence="1" type="ORF">GMARGA_LOCUS31711</name>
</gene>
<proteinExistence type="predicted"/>
<name>A0ABN7WJX3_GIGMA</name>
<feature type="non-terminal residue" evidence="1">
    <location>
        <position position="1"/>
    </location>
</feature>
<organism evidence="1 2">
    <name type="scientific">Gigaspora margarita</name>
    <dbReference type="NCBI Taxonomy" id="4874"/>
    <lineage>
        <taxon>Eukaryota</taxon>
        <taxon>Fungi</taxon>
        <taxon>Fungi incertae sedis</taxon>
        <taxon>Mucoromycota</taxon>
        <taxon>Glomeromycotina</taxon>
        <taxon>Glomeromycetes</taxon>
        <taxon>Diversisporales</taxon>
        <taxon>Gigasporaceae</taxon>
        <taxon>Gigaspora</taxon>
    </lineage>
</organism>
<keyword evidence="2" id="KW-1185">Reference proteome</keyword>
<protein>
    <submittedName>
        <fullName evidence="1">21016_t:CDS:1</fullName>
    </submittedName>
</protein>